<dbReference type="InterPro" id="IPR036737">
    <property type="entry name" value="OmpA-like_sf"/>
</dbReference>
<dbReference type="InterPro" id="IPR006664">
    <property type="entry name" value="OMP_bac"/>
</dbReference>
<evidence type="ECO:0000259" key="5">
    <source>
        <dbReference type="PROSITE" id="PS51123"/>
    </source>
</evidence>
<keyword evidence="7" id="KW-1185">Reference proteome</keyword>
<dbReference type="PRINTS" id="PR01021">
    <property type="entry name" value="OMPADOMAIN"/>
</dbReference>
<dbReference type="PANTHER" id="PTHR30329:SF21">
    <property type="entry name" value="LIPOPROTEIN YIAD-RELATED"/>
    <property type="match status" value="1"/>
</dbReference>
<feature type="domain" description="OmpA-like" evidence="5">
    <location>
        <begin position="176"/>
        <end position="293"/>
    </location>
</feature>
<protein>
    <submittedName>
        <fullName evidence="6">OmpA-OmpF porin, OOP family</fullName>
    </submittedName>
</protein>
<dbReference type="InterPro" id="IPR006665">
    <property type="entry name" value="OmpA-like"/>
</dbReference>
<sequence length="293" mass="30733">MVAPGMAAALELELPAGARLMTERTTDPGSYAVPTGPWSEDAGIPVNRVEGAIRRQSWRIEATDLTTLQILSPLRDQIEATDYEIVFQCSAAGCGGFDFRFDTEVLPAPAMYVDLTAFRFLSARGPDGNWLSLLVSRSNAAGYVQLIRAGGEETTAPEVGTGGAPVTADGDLIAELDARGHVILDDVTFGSGAATLGEETIASLDTLAAYLAETPSRRVVLVGHTDAVGSLEANTALSRERAQAAAAYLRDKGVPGARISSDGVGYLAPVASNLTDAGREANRRVEAMLLPVE</sequence>
<comment type="subcellular location">
    <subcellularLocation>
        <location evidence="1">Cell outer membrane</location>
    </subcellularLocation>
</comment>
<evidence type="ECO:0000313" key="7">
    <source>
        <dbReference type="Proteomes" id="UP000186559"/>
    </source>
</evidence>
<dbReference type="Pfam" id="PF00691">
    <property type="entry name" value="OmpA"/>
    <property type="match status" value="1"/>
</dbReference>
<keyword evidence="2 4" id="KW-0472">Membrane</keyword>
<name>A0A1U7D4M3_9RHOB</name>
<dbReference type="CDD" id="cd07185">
    <property type="entry name" value="OmpA_C-like"/>
    <property type="match status" value="1"/>
</dbReference>
<gene>
    <name evidence="6" type="ORF">Ga0080559_TMP2331</name>
</gene>
<dbReference type="SUPFAM" id="SSF103088">
    <property type="entry name" value="OmpA-like"/>
    <property type="match status" value="1"/>
</dbReference>
<evidence type="ECO:0000313" key="6">
    <source>
        <dbReference type="EMBL" id="APX23127.1"/>
    </source>
</evidence>
<evidence type="ECO:0000256" key="2">
    <source>
        <dbReference type="ARBA" id="ARBA00023136"/>
    </source>
</evidence>
<dbReference type="PANTHER" id="PTHR30329">
    <property type="entry name" value="STATOR ELEMENT OF FLAGELLAR MOTOR COMPLEX"/>
    <property type="match status" value="1"/>
</dbReference>
<dbReference type="InterPro" id="IPR050330">
    <property type="entry name" value="Bact_OuterMem_StrucFunc"/>
</dbReference>
<dbReference type="GO" id="GO:0009279">
    <property type="term" value="C:cell outer membrane"/>
    <property type="evidence" value="ECO:0007669"/>
    <property type="project" value="UniProtKB-SubCell"/>
</dbReference>
<organism evidence="6 7">
    <name type="scientific">Salipiger profundus</name>
    <dbReference type="NCBI Taxonomy" id="1229727"/>
    <lineage>
        <taxon>Bacteria</taxon>
        <taxon>Pseudomonadati</taxon>
        <taxon>Pseudomonadota</taxon>
        <taxon>Alphaproteobacteria</taxon>
        <taxon>Rhodobacterales</taxon>
        <taxon>Roseobacteraceae</taxon>
        <taxon>Salipiger</taxon>
    </lineage>
</organism>
<dbReference type="Proteomes" id="UP000186559">
    <property type="component" value="Chromosome"/>
</dbReference>
<keyword evidence="3" id="KW-0998">Cell outer membrane</keyword>
<evidence type="ECO:0000256" key="1">
    <source>
        <dbReference type="ARBA" id="ARBA00004442"/>
    </source>
</evidence>
<dbReference type="AlphaFoldDB" id="A0A1U7D4M3"/>
<evidence type="ECO:0000256" key="3">
    <source>
        <dbReference type="ARBA" id="ARBA00023237"/>
    </source>
</evidence>
<proteinExistence type="predicted"/>
<dbReference type="EMBL" id="CP014796">
    <property type="protein sequence ID" value="APX23127.1"/>
    <property type="molecule type" value="Genomic_DNA"/>
</dbReference>
<dbReference type="STRING" id="1229727.Ga0080559_TMP2331"/>
<accession>A0A1U7D4M3</accession>
<evidence type="ECO:0000256" key="4">
    <source>
        <dbReference type="PROSITE-ProRule" id="PRU00473"/>
    </source>
</evidence>
<reference evidence="6 7" key="1">
    <citation type="submission" date="2016-03" db="EMBL/GenBank/DDBJ databases">
        <title>Deep-sea bacteria in the southern Pacific.</title>
        <authorList>
            <person name="Tang K."/>
        </authorList>
    </citation>
    <scope>NUCLEOTIDE SEQUENCE [LARGE SCALE GENOMIC DNA]</scope>
    <source>
        <strain evidence="6 7">JLT2016</strain>
    </source>
</reference>
<dbReference type="PROSITE" id="PS51123">
    <property type="entry name" value="OMPA_2"/>
    <property type="match status" value="1"/>
</dbReference>
<dbReference type="Gene3D" id="3.30.1330.60">
    <property type="entry name" value="OmpA-like domain"/>
    <property type="match status" value="1"/>
</dbReference>
<dbReference type="KEGG" id="tpro:Ga0080559_TMP2331"/>